<dbReference type="EMBL" id="GBRH01228709">
    <property type="protein sequence ID" value="JAD69186.1"/>
    <property type="molecule type" value="Transcribed_RNA"/>
</dbReference>
<proteinExistence type="predicted"/>
<organism evidence="1">
    <name type="scientific">Arundo donax</name>
    <name type="common">Giant reed</name>
    <name type="synonym">Donax arundinaceus</name>
    <dbReference type="NCBI Taxonomy" id="35708"/>
    <lineage>
        <taxon>Eukaryota</taxon>
        <taxon>Viridiplantae</taxon>
        <taxon>Streptophyta</taxon>
        <taxon>Embryophyta</taxon>
        <taxon>Tracheophyta</taxon>
        <taxon>Spermatophyta</taxon>
        <taxon>Magnoliopsida</taxon>
        <taxon>Liliopsida</taxon>
        <taxon>Poales</taxon>
        <taxon>Poaceae</taxon>
        <taxon>PACMAD clade</taxon>
        <taxon>Arundinoideae</taxon>
        <taxon>Arundineae</taxon>
        <taxon>Arundo</taxon>
    </lineage>
</organism>
<dbReference type="AlphaFoldDB" id="A0A0A9C0V5"/>
<sequence>MFSILLHCTNCDKNSQTFSATLIV</sequence>
<name>A0A0A9C0V5_ARUDO</name>
<accession>A0A0A9C0V5</accession>
<protein>
    <submittedName>
        <fullName evidence="1">Uncharacterized protein</fullName>
    </submittedName>
</protein>
<evidence type="ECO:0000313" key="1">
    <source>
        <dbReference type="EMBL" id="JAD69186.1"/>
    </source>
</evidence>
<reference evidence="1" key="2">
    <citation type="journal article" date="2015" name="Data Brief">
        <title>Shoot transcriptome of the giant reed, Arundo donax.</title>
        <authorList>
            <person name="Barrero R.A."/>
            <person name="Guerrero F.D."/>
            <person name="Moolhuijzen P."/>
            <person name="Goolsby J.A."/>
            <person name="Tidwell J."/>
            <person name="Bellgard S.E."/>
            <person name="Bellgard M.I."/>
        </authorList>
    </citation>
    <scope>NUCLEOTIDE SEQUENCE</scope>
    <source>
        <tissue evidence="1">Shoot tissue taken approximately 20 cm above the soil surface</tissue>
    </source>
</reference>
<reference evidence="1" key="1">
    <citation type="submission" date="2014-09" db="EMBL/GenBank/DDBJ databases">
        <authorList>
            <person name="Magalhaes I.L.F."/>
            <person name="Oliveira U."/>
            <person name="Santos F.R."/>
            <person name="Vidigal T.H.D.A."/>
            <person name="Brescovit A.D."/>
            <person name="Santos A.J."/>
        </authorList>
    </citation>
    <scope>NUCLEOTIDE SEQUENCE</scope>
    <source>
        <tissue evidence="1">Shoot tissue taken approximately 20 cm above the soil surface</tissue>
    </source>
</reference>